<evidence type="ECO:0000313" key="2">
    <source>
        <dbReference type="EMBL" id="MBB5054974.1"/>
    </source>
</evidence>
<comment type="caution">
    <text evidence="2">The sequence shown here is derived from an EMBL/GenBank/DDBJ whole genome shotgun (WGS) entry which is preliminary data.</text>
</comment>
<evidence type="ECO:0000256" key="1">
    <source>
        <dbReference type="SAM" id="MobiDB-lite"/>
    </source>
</evidence>
<name>A0A840N8U4_9BRAD</name>
<gene>
    <name evidence="2" type="ORF">HNQ36_004985</name>
</gene>
<reference evidence="2 3" key="1">
    <citation type="submission" date="2020-08" db="EMBL/GenBank/DDBJ databases">
        <title>Genomic Encyclopedia of Type Strains, Phase IV (KMG-IV): sequencing the most valuable type-strain genomes for metagenomic binning, comparative biology and taxonomic classification.</title>
        <authorList>
            <person name="Goeker M."/>
        </authorList>
    </citation>
    <scope>NUCLEOTIDE SEQUENCE [LARGE SCALE GENOMIC DNA]</scope>
    <source>
        <strain evidence="2 3">DSM 17498</strain>
    </source>
</reference>
<dbReference type="AlphaFoldDB" id="A0A840N8U4"/>
<dbReference type="EMBL" id="JACHIJ010000010">
    <property type="protein sequence ID" value="MBB5054974.1"/>
    <property type="molecule type" value="Genomic_DNA"/>
</dbReference>
<protein>
    <submittedName>
        <fullName evidence="2">Uncharacterized protein</fullName>
    </submittedName>
</protein>
<proteinExistence type="predicted"/>
<organism evidence="2 3">
    <name type="scientific">Afipia massiliensis</name>
    <dbReference type="NCBI Taxonomy" id="211460"/>
    <lineage>
        <taxon>Bacteria</taxon>
        <taxon>Pseudomonadati</taxon>
        <taxon>Pseudomonadota</taxon>
        <taxon>Alphaproteobacteria</taxon>
        <taxon>Hyphomicrobiales</taxon>
        <taxon>Nitrobacteraceae</taxon>
        <taxon>Afipia</taxon>
    </lineage>
</organism>
<sequence>MTISEIELKALMLSSLDGDLTSYRALLERLSRRAYYKGKLAGIGKGAAEAEGSGSGSGVGDQHQATYL</sequence>
<accession>A0A840N8U4</accession>
<feature type="region of interest" description="Disordered" evidence="1">
    <location>
        <begin position="46"/>
        <end position="68"/>
    </location>
</feature>
<dbReference type="RefSeq" id="WP_184090278.1">
    <property type="nucleotide sequence ID" value="NZ_JACHIJ010000010.1"/>
</dbReference>
<evidence type="ECO:0000313" key="3">
    <source>
        <dbReference type="Proteomes" id="UP000521227"/>
    </source>
</evidence>
<dbReference type="Proteomes" id="UP000521227">
    <property type="component" value="Unassembled WGS sequence"/>
</dbReference>